<accession>A0A087FWZ1</accession>
<feature type="non-terminal residue" evidence="1">
    <location>
        <position position="24"/>
    </location>
</feature>
<keyword evidence="2" id="KW-1185">Reference proteome</keyword>
<name>A0A087FWZ1_ARAAL</name>
<evidence type="ECO:0000313" key="2">
    <source>
        <dbReference type="Proteomes" id="UP000029120"/>
    </source>
</evidence>
<gene>
    <name evidence="1" type="ORF">AALP_AAs52977U000100</name>
</gene>
<dbReference type="Proteomes" id="UP000029120">
    <property type="component" value="Unassembled WGS sequence"/>
</dbReference>
<dbReference type="EMBL" id="KL992092">
    <property type="protein sequence ID" value="KFK22143.1"/>
    <property type="molecule type" value="Genomic_DNA"/>
</dbReference>
<sequence length="24" mass="2624">PPLYDVATLNTNKVPVAAAVYYED</sequence>
<dbReference type="OMA" id="TNEYEHN"/>
<protein>
    <submittedName>
        <fullName evidence="1">Uncharacterized protein</fullName>
    </submittedName>
</protein>
<feature type="non-terminal residue" evidence="1">
    <location>
        <position position="1"/>
    </location>
</feature>
<dbReference type="Gramene" id="KFK22143">
    <property type="protein sequence ID" value="KFK22143"/>
    <property type="gene ID" value="AALP_AAs52977U000100"/>
</dbReference>
<dbReference type="AlphaFoldDB" id="A0A087FWZ1"/>
<evidence type="ECO:0000313" key="1">
    <source>
        <dbReference type="EMBL" id="KFK22143.1"/>
    </source>
</evidence>
<organism evidence="1 2">
    <name type="scientific">Arabis alpina</name>
    <name type="common">Alpine rock-cress</name>
    <dbReference type="NCBI Taxonomy" id="50452"/>
    <lineage>
        <taxon>Eukaryota</taxon>
        <taxon>Viridiplantae</taxon>
        <taxon>Streptophyta</taxon>
        <taxon>Embryophyta</taxon>
        <taxon>Tracheophyta</taxon>
        <taxon>Spermatophyta</taxon>
        <taxon>Magnoliopsida</taxon>
        <taxon>eudicotyledons</taxon>
        <taxon>Gunneridae</taxon>
        <taxon>Pentapetalae</taxon>
        <taxon>rosids</taxon>
        <taxon>malvids</taxon>
        <taxon>Brassicales</taxon>
        <taxon>Brassicaceae</taxon>
        <taxon>Arabideae</taxon>
        <taxon>Arabis</taxon>
    </lineage>
</organism>
<proteinExistence type="predicted"/>
<reference evidence="2" key="1">
    <citation type="journal article" date="2015" name="Nat. Plants">
        <title>Genome expansion of Arabis alpina linked with retrotransposition and reduced symmetric DNA methylation.</title>
        <authorList>
            <person name="Willing E.M."/>
            <person name="Rawat V."/>
            <person name="Mandakova T."/>
            <person name="Maumus F."/>
            <person name="James G.V."/>
            <person name="Nordstroem K.J."/>
            <person name="Becker C."/>
            <person name="Warthmann N."/>
            <person name="Chica C."/>
            <person name="Szarzynska B."/>
            <person name="Zytnicki M."/>
            <person name="Albani M.C."/>
            <person name="Kiefer C."/>
            <person name="Bergonzi S."/>
            <person name="Castaings L."/>
            <person name="Mateos J.L."/>
            <person name="Berns M.C."/>
            <person name="Bujdoso N."/>
            <person name="Piofczyk T."/>
            <person name="de Lorenzo L."/>
            <person name="Barrero-Sicilia C."/>
            <person name="Mateos I."/>
            <person name="Piednoel M."/>
            <person name="Hagmann J."/>
            <person name="Chen-Min-Tao R."/>
            <person name="Iglesias-Fernandez R."/>
            <person name="Schuster S.C."/>
            <person name="Alonso-Blanco C."/>
            <person name="Roudier F."/>
            <person name="Carbonero P."/>
            <person name="Paz-Ares J."/>
            <person name="Davis S.J."/>
            <person name="Pecinka A."/>
            <person name="Quesneville H."/>
            <person name="Colot V."/>
            <person name="Lysak M.A."/>
            <person name="Weigel D."/>
            <person name="Coupland G."/>
            <person name="Schneeberger K."/>
        </authorList>
    </citation>
    <scope>NUCLEOTIDE SEQUENCE [LARGE SCALE GENOMIC DNA]</scope>
    <source>
        <strain evidence="2">cv. Pajares</strain>
    </source>
</reference>